<comment type="similarity">
    <text evidence="1 6">Belongs to the IPP transferase family.</text>
</comment>
<dbReference type="AlphaFoldDB" id="A0A9D5HE75"/>
<comment type="caution">
    <text evidence="8">The sequence shown here is derived from an EMBL/GenBank/DDBJ whole genome shotgun (WGS) entry which is preliminary data.</text>
</comment>
<accession>A0A9D5HE75</accession>
<keyword evidence="4 6" id="KW-0547">Nucleotide-binding</keyword>
<keyword evidence="9" id="KW-1185">Reference proteome</keyword>
<dbReference type="InterPro" id="IPR039657">
    <property type="entry name" value="Dimethylallyltransferase"/>
</dbReference>
<dbReference type="OrthoDB" id="775260at2759"/>
<evidence type="ECO:0000256" key="3">
    <source>
        <dbReference type="ARBA" id="ARBA00022712"/>
    </source>
</evidence>
<dbReference type="Proteomes" id="UP001085076">
    <property type="component" value="Miscellaneous, Linkage group lg05"/>
</dbReference>
<reference evidence="8" key="1">
    <citation type="submission" date="2021-03" db="EMBL/GenBank/DDBJ databases">
        <authorList>
            <person name="Li Z."/>
            <person name="Yang C."/>
        </authorList>
    </citation>
    <scope>NUCLEOTIDE SEQUENCE</scope>
    <source>
        <strain evidence="8">Dzin_1.0</strain>
        <tissue evidence="8">Leaf</tissue>
    </source>
</reference>
<proteinExistence type="inferred from homology"/>
<dbReference type="PANTHER" id="PTHR11088:SF82">
    <property type="entry name" value="TRNA DIMETHYLALLYLTRANSFERASE 2"/>
    <property type="match status" value="1"/>
</dbReference>
<gene>
    <name evidence="8" type="ORF">J5N97_021400</name>
</gene>
<evidence type="ECO:0000256" key="1">
    <source>
        <dbReference type="ARBA" id="ARBA00005842"/>
    </source>
</evidence>
<dbReference type="Pfam" id="PF01715">
    <property type="entry name" value="IPPT"/>
    <property type="match status" value="1"/>
</dbReference>
<evidence type="ECO:0000256" key="2">
    <source>
        <dbReference type="ARBA" id="ARBA00022679"/>
    </source>
</evidence>
<dbReference type="NCBIfam" id="TIGR00174">
    <property type="entry name" value="miaA"/>
    <property type="match status" value="1"/>
</dbReference>
<dbReference type="Gene3D" id="3.40.50.300">
    <property type="entry name" value="P-loop containing nucleotide triphosphate hydrolases"/>
    <property type="match status" value="1"/>
</dbReference>
<evidence type="ECO:0000256" key="4">
    <source>
        <dbReference type="ARBA" id="ARBA00022741"/>
    </source>
</evidence>
<evidence type="ECO:0000256" key="5">
    <source>
        <dbReference type="ARBA" id="ARBA00022840"/>
    </source>
</evidence>
<feature type="region of interest" description="Disordered" evidence="7">
    <location>
        <begin position="1"/>
        <end position="23"/>
    </location>
</feature>
<organism evidence="8 9">
    <name type="scientific">Dioscorea zingiberensis</name>
    <dbReference type="NCBI Taxonomy" id="325984"/>
    <lineage>
        <taxon>Eukaryota</taxon>
        <taxon>Viridiplantae</taxon>
        <taxon>Streptophyta</taxon>
        <taxon>Embryophyta</taxon>
        <taxon>Tracheophyta</taxon>
        <taxon>Spermatophyta</taxon>
        <taxon>Magnoliopsida</taxon>
        <taxon>Liliopsida</taxon>
        <taxon>Dioscoreales</taxon>
        <taxon>Dioscoreaceae</taxon>
        <taxon>Dioscorea</taxon>
    </lineage>
</organism>
<dbReference type="PANTHER" id="PTHR11088">
    <property type="entry name" value="TRNA DIMETHYLALLYLTRANSFERASE"/>
    <property type="match status" value="1"/>
</dbReference>
<dbReference type="InterPro" id="IPR018022">
    <property type="entry name" value="IPT"/>
</dbReference>
<dbReference type="GO" id="GO:0006400">
    <property type="term" value="P:tRNA modification"/>
    <property type="evidence" value="ECO:0007669"/>
    <property type="project" value="TreeGrafter"/>
</dbReference>
<dbReference type="GO" id="GO:0005524">
    <property type="term" value="F:ATP binding"/>
    <property type="evidence" value="ECO:0007669"/>
    <property type="project" value="UniProtKB-KW"/>
</dbReference>
<evidence type="ECO:0000256" key="6">
    <source>
        <dbReference type="RuleBase" id="RU003785"/>
    </source>
</evidence>
<keyword evidence="2 6" id="KW-0808">Transferase</keyword>
<dbReference type="GO" id="GO:0005739">
    <property type="term" value="C:mitochondrion"/>
    <property type="evidence" value="ECO:0007669"/>
    <property type="project" value="TreeGrafter"/>
</dbReference>
<keyword evidence="5 6" id="KW-0067">ATP-binding</keyword>
<sequence>MGDGERIPNPNPNPSCDDEGEAMREKTARKKVVVVMGATGAGKSKLAIDLASHLPWRIEIVNADSMQVYTGLDVLTNKVPLSERQGVPHHLLGTVPASVEFTSKDFRDLAIPIIDDILARDCIPVIVGGTNYYIQALVSPFLADDVVDDIAACSVNASIEWKSADPCSGYESLKEIDPVAANRIHPNDHRKINRYLSLYESSGVPPSSLFQGEAAKKWGRADNFRYNCCFICVDAALPVLDRFVDQRVDCMINNGLLNEVHEIYKPNADYTRGLCQAIGVREFEEFFRSYFCTMVAGDRCIYGNGRDYNSEAGTLSSINEAEGALQPNFLEILNSDDNSLKTVLCESIDKLKANTHKLVRRQ</sequence>
<protein>
    <submittedName>
        <fullName evidence="8">Uncharacterized protein</fullName>
    </submittedName>
</protein>
<keyword evidence="3" id="KW-0203">Cytokinin biosynthesis</keyword>
<evidence type="ECO:0000256" key="7">
    <source>
        <dbReference type="SAM" id="MobiDB-lite"/>
    </source>
</evidence>
<dbReference type="SUPFAM" id="SSF52540">
    <property type="entry name" value="P-loop containing nucleoside triphosphate hydrolases"/>
    <property type="match status" value="1"/>
</dbReference>
<dbReference type="InterPro" id="IPR027417">
    <property type="entry name" value="P-loop_NTPase"/>
</dbReference>
<name>A0A9D5HE75_9LILI</name>
<evidence type="ECO:0000313" key="9">
    <source>
        <dbReference type="Proteomes" id="UP001085076"/>
    </source>
</evidence>
<dbReference type="Gene3D" id="1.10.20.140">
    <property type="match status" value="1"/>
</dbReference>
<dbReference type="GO" id="GO:0009691">
    <property type="term" value="P:cytokinin biosynthetic process"/>
    <property type="evidence" value="ECO:0007669"/>
    <property type="project" value="UniProtKB-KW"/>
</dbReference>
<dbReference type="EMBL" id="JAGGNH010000005">
    <property type="protein sequence ID" value="KAJ0973441.1"/>
    <property type="molecule type" value="Genomic_DNA"/>
</dbReference>
<dbReference type="HAMAP" id="MF_00185">
    <property type="entry name" value="IPP_trans"/>
    <property type="match status" value="1"/>
</dbReference>
<dbReference type="GO" id="GO:0052381">
    <property type="term" value="F:tRNA dimethylallyltransferase activity"/>
    <property type="evidence" value="ECO:0007669"/>
    <property type="project" value="InterPro"/>
</dbReference>
<reference evidence="8" key="2">
    <citation type="journal article" date="2022" name="Hortic Res">
        <title>The genome of Dioscorea zingiberensis sheds light on the biosynthesis, origin and evolution of the medicinally important diosgenin saponins.</title>
        <authorList>
            <person name="Li Y."/>
            <person name="Tan C."/>
            <person name="Li Z."/>
            <person name="Guo J."/>
            <person name="Li S."/>
            <person name="Chen X."/>
            <person name="Wang C."/>
            <person name="Dai X."/>
            <person name="Yang H."/>
            <person name="Song W."/>
            <person name="Hou L."/>
            <person name="Xu J."/>
            <person name="Tong Z."/>
            <person name="Xu A."/>
            <person name="Yuan X."/>
            <person name="Wang W."/>
            <person name="Yang Q."/>
            <person name="Chen L."/>
            <person name="Sun Z."/>
            <person name="Wang K."/>
            <person name="Pan B."/>
            <person name="Chen J."/>
            <person name="Bao Y."/>
            <person name="Liu F."/>
            <person name="Qi X."/>
            <person name="Gang D.R."/>
            <person name="Wen J."/>
            <person name="Li J."/>
        </authorList>
    </citation>
    <scope>NUCLEOTIDE SEQUENCE</scope>
    <source>
        <strain evidence="8">Dzin_1.0</strain>
    </source>
</reference>
<evidence type="ECO:0000313" key="8">
    <source>
        <dbReference type="EMBL" id="KAJ0973441.1"/>
    </source>
</evidence>